<gene>
    <name evidence="1" type="ORF">Tchl_1636</name>
</gene>
<protein>
    <submittedName>
        <fullName evidence="1">Membrane protein</fullName>
    </submittedName>
</protein>
<organism evidence="1 2">
    <name type="scientific">Thauera chlorobenzoica</name>
    <dbReference type="NCBI Taxonomy" id="96773"/>
    <lineage>
        <taxon>Bacteria</taxon>
        <taxon>Pseudomonadati</taxon>
        <taxon>Pseudomonadota</taxon>
        <taxon>Betaproteobacteria</taxon>
        <taxon>Rhodocyclales</taxon>
        <taxon>Zoogloeaceae</taxon>
        <taxon>Thauera</taxon>
    </lineage>
</organism>
<dbReference type="STRING" id="96773.Tchl_1636"/>
<dbReference type="AlphaFoldDB" id="A0A1H5WR47"/>
<evidence type="ECO:0000313" key="1">
    <source>
        <dbReference type="EMBL" id="APR04494.1"/>
    </source>
</evidence>
<dbReference type="PANTHER" id="PTHR34219:SF4">
    <property type="entry name" value="PEPSY DOMAIN-CONTAINING PROTEIN"/>
    <property type="match status" value="1"/>
</dbReference>
<name>A0A1H5WR47_9RHOO</name>
<sequence length="519" mass="56403">MSPHARQSMSALHTWAGVVLGGVLLLIFWMGTLSVFDREIDRWMMPETRLPPSVATAPLPSFDQTVLPVAQRLAPYGTTWSVVLPSARTPVHTLRHADDAGRALRRHLDPRTGAVLEGAASEGASGFFFPLHFRLHLRAYNLGYWIVGLAGMAVLVLLVSGVLIHRRLLADFFVFRPARALPRATLDIHNLSGVLALPFHFTMALSGLAILFTIYFPSAYQAAYAHAGTQAREAFEREAMGKWSRPPAGRPGTLASVDAMLARAQAAWDGGRPYFVRVRHAGDAASYVEIRRTFAEEVTMNLDILYFDAASGEVLHQHRAQGAVGVQRFLTGLHFIQFEHWSLRWLYFAGGLGGCVMIASGLLFWLEARRRRAGVAQGAGFQLVEALTTASSTGLVAATLAFLLANRLLPAAIDGRATLEMQAFFAAWALMLAHARWRGRHAWREQCATIATLALGAVALNWIGTGAHLGQSLAAASQAVAGVDTLLLATALAASWAAHRLGRRAQRRTAPTTRGEETA</sequence>
<dbReference type="RefSeq" id="WP_075147969.1">
    <property type="nucleotide sequence ID" value="NZ_CP018839.1"/>
</dbReference>
<accession>A0A1H5WR47</accession>
<dbReference type="OrthoDB" id="7238323at2"/>
<dbReference type="Proteomes" id="UP000185739">
    <property type="component" value="Chromosome"/>
</dbReference>
<reference evidence="1 2" key="1">
    <citation type="submission" date="2016-12" db="EMBL/GenBank/DDBJ databases">
        <title>Complete genome sequence of Thauera chlorobenzoica, a Betaproteobacterium degrading haloaromatics anaerobically to CO2 and halides.</title>
        <authorList>
            <person name="Goris T."/>
            <person name="Mergelsberg M."/>
            <person name="Boll M."/>
        </authorList>
    </citation>
    <scope>NUCLEOTIDE SEQUENCE [LARGE SCALE GENOMIC DNA]</scope>
    <source>
        <strain evidence="1 2">3CB1</strain>
    </source>
</reference>
<dbReference type="EMBL" id="CP018839">
    <property type="protein sequence ID" value="APR04494.1"/>
    <property type="molecule type" value="Genomic_DNA"/>
</dbReference>
<keyword evidence="2" id="KW-1185">Reference proteome</keyword>
<proteinExistence type="predicted"/>
<evidence type="ECO:0000313" key="2">
    <source>
        <dbReference type="Proteomes" id="UP000185739"/>
    </source>
</evidence>
<dbReference type="PANTHER" id="PTHR34219">
    <property type="entry name" value="IRON-REGULATED INNER MEMBRANE PROTEIN-RELATED"/>
    <property type="match status" value="1"/>
</dbReference>
<dbReference type="InterPro" id="IPR005625">
    <property type="entry name" value="PepSY-ass_TM"/>
</dbReference>
<dbReference type="KEGG" id="tcl:Tchl_1636"/>
<dbReference type="Pfam" id="PF03929">
    <property type="entry name" value="PepSY_TM"/>
    <property type="match status" value="1"/>
</dbReference>